<dbReference type="Gene3D" id="3.55.50.30">
    <property type="match status" value="1"/>
</dbReference>
<feature type="domain" description="FecR protein" evidence="2">
    <location>
        <begin position="130"/>
        <end position="220"/>
    </location>
</feature>
<dbReference type="Gene3D" id="2.60.120.1440">
    <property type="match status" value="1"/>
</dbReference>
<feature type="domain" description="Protein FecR C-terminal" evidence="3">
    <location>
        <begin position="290"/>
        <end position="357"/>
    </location>
</feature>
<dbReference type="InterPro" id="IPR012373">
    <property type="entry name" value="Ferrdict_sens_TM"/>
</dbReference>
<evidence type="ECO:0000313" key="5">
    <source>
        <dbReference type="EMBL" id="RIH66513.1"/>
    </source>
</evidence>
<keyword evidence="6" id="KW-1185">Reference proteome</keyword>
<keyword evidence="1" id="KW-0812">Transmembrane</keyword>
<dbReference type="PANTHER" id="PTHR30273:SF2">
    <property type="entry name" value="PROTEIN FECR"/>
    <property type="match status" value="1"/>
</dbReference>
<accession>A0A399CX38</accession>
<dbReference type="Pfam" id="PF04773">
    <property type="entry name" value="FecR"/>
    <property type="match status" value="1"/>
</dbReference>
<dbReference type="GO" id="GO:0016989">
    <property type="term" value="F:sigma factor antagonist activity"/>
    <property type="evidence" value="ECO:0007669"/>
    <property type="project" value="TreeGrafter"/>
</dbReference>
<evidence type="ECO:0000256" key="1">
    <source>
        <dbReference type="SAM" id="Phobius"/>
    </source>
</evidence>
<dbReference type="EMBL" id="QWET01000012">
    <property type="protein sequence ID" value="RIH64234.1"/>
    <property type="molecule type" value="Genomic_DNA"/>
</dbReference>
<dbReference type="AlphaFoldDB" id="A0A399CX38"/>
<keyword evidence="1" id="KW-1133">Transmembrane helix</keyword>
<evidence type="ECO:0000313" key="6">
    <source>
        <dbReference type="Proteomes" id="UP000266441"/>
    </source>
</evidence>
<comment type="caution">
    <text evidence="4">The sequence shown here is derived from an EMBL/GenBank/DDBJ whole genome shotgun (WGS) entry which is preliminary data.</text>
</comment>
<evidence type="ECO:0000313" key="4">
    <source>
        <dbReference type="EMBL" id="RIH64234.1"/>
    </source>
</evidence>
<dbReference type="PANTHER" id="PTHR30273">
    <property type="entry name" value="PERIPLASMIC SIGNAL SENSOR AND SIGMA FACTOR ACTIVATOR FECR-RELATED"/>
    <property type="match status" value="1"/>
</dbReference>
<protein>
    <submittedName>
        <fullName evidence="4">FecR family protein</fullName>
    </submittedName>
</protein>
<dbReference type="InterPro" id="IPR032508">
    <property type="entry name" value="FecR_C"/>
</dbReference>
<dbReference type="Proteomes" id="UP000266441">
    <property type="component" value="Unassembled WGS sequence"/>
</dbReference>
<dbReference type="EMBL" id="QWET01000002">
    <property type="protein sequence ID" value="RIH66513.1"/>
    <property type="molecule type" value="Genomic_DNA"/>
</dbReference>
<dbReference type="PIRSF" id="PIRSF018266">
    <property type="entry name" value="FecR"/>
    <property type="match status" value="1"/>
</dbReference>
<name>A0A399CX38_9BACT</name>
<evidence type="ECO:0000259" key="3">
    <source>
        <dbReference type="Pfam" id="PF16344"/>
    </source>
</evidence>
<dbReference type="InterPro" id="IPR006860">
    <property type="entry name" value="FecR"/>
</dbReference>
<proteinExistence type="predicted"/>
<dbReference type="OrthoDB" id="650093at2"/>
<organism evidence="4 6">
    <name type="scientific">Mariniphaga sediminis</name>
    <dbReference type="NCBI Taxonomy" id="1628158"/>
    <lineage>
        <taxon>Bacteria</taxon>
        <taxon>Pseudomonadati</taxon>
        <taxon>Bacteroidota</taxon>
        <taxon>Bacteroidia</taxon>
        <taxon>Marinilabiliales</taxon>
        <taxon>Prolixibacteraceae</taxon>
        <taxon>Mariniphaga</taxon>
    </lineage>
</organism>
<dbReference type="Pfam" id="PF16344">
    <property type="entry name" value="FecR_C"/>
    <property type="match status" value="1"/>
</dbReference>
<reference evidence="4 6" key="1">
    <citation type="journal article" date="2015" name="Int. J. Syst. Evol. Microbiol.">
        <title>Mariniphaga sediminis sp. nov., isolated from coastal sediment.</title>
        <authorList>
            <person name="Wang F.Q."/>
            <person name="Shen Q.Y."/>
            <person name="Chen G.J."/>
            <person name="Du Z.J."/>
        </authorList>
    </citation>
    <scope>NUCLEOTIDE SEQUENCE [LARGE SCALE GENOMIC DNA]</scope>
    <source>
        <strain evidence="4 6">SY21</strain>
    </source>
</reference>
<keyword evidence="1" id="KW-0472">Membrane</keyword>
<reference evidence="4" key="2">
    <citation type="submission" date="2018-08" db="EMBL/GenBank/DDBJ databases">
        <authorList>
            <person name="Ferrada E.E."/>
            <person name="Latorre B.A."/>
        </authorList>
    </citation>
    <scope>NUCLEOTIDE SEQUENCE</scope>
    <source>
        <strain evidence="4">SY21</strain>
    </source>
</reference>
<sequence>MKENLNITENEKKALIDYFSGKLTSEESGLLNNWLEKSEGNKLLFDQMTDIWQASHFTRINDKINMEDAWKEIQDQLSKENKKPIQSWVRLLKVAAVLILVFILGGIGHALLHSKPNIADPFLVEYVAPLGSRSFVKMPDGSKIWLNAGTTLSYNSHFGIENRAINLSGEAFFEVEKNPALPFTVQTSELNITALGTKFDVKAYSEEKTIETTLIEGSVRLEGNNFKLTEDVILTRNEKAIFTKHSKSVDFIDTNQSLKENETVPKQESGLKIITSIEPDPIISWKDERWIINNEKLGSLSQKLERRYAVNFIFDNELLKEYSFGGTLEDETLQQVLDAICSSSPIKYVIEGKTVYIMSDNQKMGKFKHLLMK</sequence>
<gene>
    <name evidence="5" type="ORF">D1164_02595</name>
    <name evidence="4" type="ORF">D1164_15545</name>
</gene>
<dbReference type="RefSeq" id="WP_119348387.1">
    <property type="nucleotide sequence ID" value="NZ_QWET01000002.1"/>
</dbReference>
<feature type="transmembrane region" description="Helical" evidence="1">
    <location>
        <begin position="91"/>
        <end position="112"/>
    </location>
</feature>
<evidence type="ECO:0000259" key="2">
    <source>
        <dbReference type="Pfam" id="PF04773"/>
    </source>
</evidence>